<keyword evidence="1" id="KW-0233">DNA recombination</keyword>
<feature type="domain" description="Arm DNA-binding" evidence="2">
    <location>
        <begin position="13"/>
        <end position="88"/>
    </location>
</feature>
<evidence type="ECO:0000313" key="3">
    <source>
        <dbReference type="EMBL" id="MDO7847427.1"/>
    </source>
</evidence>
<dbReference type="InterPro" id="IPR013762">
    <property type="entry name" value="Integrase-like_cat_sf"/>
</dbReference>
<dbReference type="RefSeq" id="WP_305012103.1">
    <property type="nucleotide sequence ID" value="NZ_JAUQSX010000006.1"/>
</dbReference>
<keyword evidence="4" id="KW-1185">Reference proteome</keyword>
<protein>
    <recommendedName>
        <fullName evidence="2">Arm DNA-binding domain-containing protein</fullName>
    </recommendedName>
</protein>
<dbReference type="InterPro" id="IPR035386">
    <property type="entry name" value="Arm-DNA-bind_5"/>
</dbReference>
<reference evidence="3" key="1">
    <citation type="submission" date="2023-07" db="EMBL/GenBank/DDBJ databases">
        <authorList>
            <person name="Kim M.K."/>
        </authorList>
    </citation>
    <scope>NUCLEOTIDE SEQUENCE</scope>
    <source>
        <strain evidence="3">M29</strain>
    </source>
</reference>
<comment type="caution">
    <text evidence="3">The sequence shown here is derived from an EMBL/GenBank/DDBJ whole genome shotgun (WGS) entry which is preliminary data.</text>
</comment>
<name>A0ABT9ADC9_9BACT</name>
<dbReference type="Gene3D" id="1.10.443.10">
    <property type="entry name" value="Intergrase catalytic core"/>
    <property type="match status" value="1"/>
</dbReference>
<accession>A0ABT9ADC9</accession>
<evidence type="ECO:0000256" key="1">
    <source>
        <dbReference type="ARBA" id="ARBA00023172"/>
    </source>
</evidence>
<dbReference type="Pfam" id="PF17293">
    <property type="entry name" value="Arm-DNA-bind_5"/>
    <property type="match status" value="1"/>
</dbReference>
<dbReference type="Proteomes" id="UP001167796">
    <property type="component" value="Unassembled WGS sequence"/>
</dbReference>
<dbReference type="SUPFAM" id="SSF56349">
    <property type="entry name" value="DNA breaking-rejoining enzymes"/>
    <property type="match status" value="1"/>
</dbReference>
<sequence length="429" mass="49259">MKTSAYLRPPARNRECSISVRYTHRHAYFAIRTGLTVLPEHFDQDAGAVRRSHDDCNLMNAIIDQRKATIMTAARKLLLQGEDPTIEKVRDVLNGVVAAPPAVLALPTPTPIPEPEPTPRVTRTSRKVTIVTTEKNRFQELLTLYGQGSVHDAASTKKDKALFVRIVGEFQTWYGKELTYDKMDGAMYGNLAKYFLDERGGYNNVFGKRIKEMKSFLRWSEVEHAIHPHQAYRKWKVYHEEKEIIYLTQDEIDLFWYADGLTPQMQKYRDVFLFSCLTGFRWSDIIRSKQMVVQNGLLTILTQKNRGNAKVPMNERIRAIMDRYNGDLNIVTLQNMNEGIKALAQRLGMTEEVYYYRYKLKEAVPFHEPKYKLLSAHCGRRSFITNAFTQGFSVPEILEMIGSTDAKVLGGYMAITGSHLVSKTKELNK</sequence>
<organism evidence="3 4">
    <name type="scientific">Hymenobacter mellowenesis</name>
    <dbReference type="NCBI Taxonomy" id="3063995"/>
    <lineage>
        <taxon>Bacteria</taxon>
        <taxon>Pseudomonadati</taxon>
        <taxon>Bacteroidota</taxon>
        <taxon>Cytophagia</taxon>
        <taxon>Cytophagales</taxon>
        <taxon>Hymenobacteraceae</taxon>
        <taxon>Hymenobacter</taxon>
    </lineage>
</organism>
<evidence type="ECO:0000259" key="2">
    <source>
        <dbReference type="Pfam" id="PF17293"/>
    </source>
</evidence>
<proteinExistence type="predicted"/>
<dbReference type="InterPro" id="IPR011010">
    <property type="entry name" value="DNA_brk_join_enz"/>
</dbReference>
<evidence type="ECO:0000313" key="4">
    <source>
        <dbReference type="Proteomes" id="UP001167796"/>
    </source>
</evidence>
<gene>
    <name evidence="3" type="ORF">Q5H92_13740</name>
</gene>
<dbReference type="EMBL" id="JAUQSX010000006">
    <property type="protein sequence ID" value="MDO7847427.1"/>
    <property type="molecule type" value="Genomic_DNA"/>
</dbReference>